<dbReference type="EMBL" id="JAGSOV010000003">
    <property type="protein sequence ID" value="MCO1653604.1"/>
    <property type="molecule type" value="Genomic_DNA"/>
</dbReference>
<protein>
    <submittedName>
        <fullName evidence="5">LacI family DNA-binding transcriptional regulator</fullName>
    </submittedName>
</protein>
<evidence type="ECO:0000313" key="5">
    <source>
        <dbReference type="EMBL" id="MCO1653604.1"/>
    </source>
</evidence>
<keyword evidence="6" id="KW-1185">Reference proteome</keyword>
<evidence type="ECO:0000256" key="2">
    <source>
        <dbReference type="ARBA" id="ARBA00023125"/>
    </source>
</evidence>
<dbReference type="RefSeq" id="WP_252435190.1">
    <property type="nucleotide sequence ID" value="NZ_JAGSOV010000003.1"/>
</dbReference>
<gene>
    <name evidence="5" type="ORF">KDL28_00900</name>
</gene>
<evidence type="ECO:0000256" key="3">
    <source>
        <dbReference type="ARBA" id="ARBA00023163"/>
    </source>
</evidence>
<sequence length="330" mass="34137">MERRRTAVTLEDVARAAGVSRATASRALLEDGPGSTPARARVRAVAEGMGFRPDPTARALAGGAGTRVVIAVLGESRAAIENCEYVGRALSAAASAADRHGVGVSLRWAPVHDRGLLPGLAAERGVHGVVLVNTTWPVLESMPADLRGRVVSIGIGGGDMPSVDVDSLAGSTAVLRHMCASGRRRVAMIQPPAWLPCARRLTLAYRHVMAGEGRPERLVAGGFDLDSGRRGAAEVMARWPDTDAIFAACDEVAFGAMATLRSLGVRVPGDVAVAGFDDVPAAALGPLSLTTASHPVERIYAAAVEALLGSPGAMAPRTLLPSELVLRESA</sequence>
<keyword evidence="3" id="KW-0804">Transcription</keyword>
<dbReference type="PANTHER" id="PTHR30146:SF109">
    <property type="entry name" value="HTH-TYPE TRANSCRIPTIONAL REGULATOR GALS"/>
    <property type="match status" value="1"/>
</dbReference>
<dbReference type="SMART" id="SM00354">
    <property type="entry name" value="HTH_LACI"/>
    <property type="match status" value="1"/>
</dbReference>
<evidence type="ECO:0000259" key="4">
    <source>
        <dbReference type="PROSITE" id="PS50932"/>
    </source>
</evidence>
<dbReference type="CDD" id="cd06267">
    <property type="entry name" value="PBP1_LacI_sugar_binding-like"/>
    <property type="match status" value="1"/>
</dbReference>
<feature type="domain" description="HTH lacI-type" evidence="4">
    <location>
        <begin position="8"/>
        <end position="62"/>
    </location>
</feature>
<organism evidence="5 6">
    <name type="scientific">Pseudonocardia humida</name>
    <dbReference type="NCBI Taxonomy" id="2800819"/>
    <lineage>
        <taxon>Bacteria</taxon>
        <taxon>Bacillati</taxon>
        <taxon>Actinomycetota</taxon>
        <taxon>Actinomycetes</taxon>
        <taxon>Pseudonocardiales</taxon>
        <taxon>Pseudonocardiaceae</taxon>
        <taxon>Pseudonocardia</taxon>
    </lineage>
</organism>
<evidence type="ECO:0000256" key="1">
    <source>
        <dbReference type="ARBA" id="ARBA00023015"/>
    </source>
</evidence>
<dbReference type="Proteomes" id="UP001165283">
    <property type="component" value="Unassembled WGS sequence"/>
</dbReference>
<keyword evidence="2 5" id="KW-0238">DNA-binding</keyword>
<dbReference type="InterPro" id="IPR046335">
    <property type="entry name" value="LacI/GalR-like_sensor"/>
</dbReference>
<dbReference type="Gene3D" id="3.40.50.2300">
    <property type="match status" value="2"/>
</dbReference>
<dbReference type="SUPFAM" id="SSF53822">
    <property type="entry name" value="Periplasmic binding protein-like I"/>
    <property type="match status" value="1"/>
</dbReference>
<dbReference type="SUPFAM" id="SSF47413">
    <property type="entry name" value="lambda repressor-like DNA-binding domains"/>
    <property type="match status" value="1"/>
</dbReference>
<dbReference type="GO" id="GO:0003677">
    <property type="term" value="F:DNA binding"/>
    <property type="evidence" value="ECO:0007669"/>
    <property type="project" value="UniProtKB-KW"/>
</dbReference>
<dbReference type="InterPro" id="IPR000843">
    <property type="entry name" value="HTH_LacI"/>
</dbReference>
<dbReference type="PROSITE" id="PS00356">
    <property type="entry name" value="HTH_LACI_1"/>
    <property type="match status" value="1"/>
</dbReference>
<dbReference type="InterPro" id="IPR010982">
    <property type="entry name" value="Lambda_DNA-bd_dom_sf"/>
</dbReference>
<proteinExistence type="predicted"/>
<dbReference type="PROSITE" id="PS50932">
    <property type="entry name" value="HTH_LACI_2"/>
    <property type="match status" value="1"/>
</dbReference>
<evidence type="ECO:0000313" key="6">
    <source>
        <dbReference type="Proteomes" id="UP001165283"/>
    </source>
</evidence>
<accession>A0ABT0ZSA9</accession>
<dbReference type="Gene3D" id="1.10.260.40">
    <property type="entry name" value="lambda repressor-like DNA-binding domains"/>
    <property type="match status" value="1"/>
</dbReference>
<dbReference type="Pfam" id="PF13377">
    <property type="entry name" value="Peripla_BP_3"/>
    <property type="match status" value="1"/>
</dbReference>
<dbReference type="PANTHER" id="PTHR30146">
    <property type="entry name" value="LACI-RELATED TRANSCRIPTIONAL REPRESSOR"/>
    <property type="match status" value="1"/>
</dbReference>
<name>A0ABT0ZSA9_9PSEU</name>
<comment type="caution">
    <text evidence="5">The sequence shown here is derived from an EMBL/GenBank/DDBJ whole genome shotgun (WGS) entry which is preliminary data.</text>
</comment>
<dbReference type="Pfam" id="PF00356">
    <property type="entry name" value="LacI"/>
    <property type="match status" value="1"/>
</dbReference>
<dbReference type="CDD" id="cd01392">
    <property type="entry name" value="HTH_LacI"/>
    <property type="match status" value="1"/>
</dbReference>
<reference evidence="5" key="1">
    <citation type="submission" date="2021-04" db="EMBL/GenBank/DDBJ databases">
        <title>Pseudonocardia sp. nov., isolated from sandy soil of mangrove forest.</title>
        <authorList>
            <person name="Zan Z."/>
            <person name="Huang R."/>
            <person name="Liu W."/>
        </authorList>
    </citation>
    <scope>NUCLEOTIDE SEQUENCE</scope>
    <source>
        <strain evidence="5">S2-4</strain>
    </source>
</reference>
<keyword evidence="1" id="KW-0805">Transcription regulation</keyword>
<dbReference type="InterPro" id="IPR028082">
    <property type="entry name" value="Peripla_BP_I"/>
</dbReference>